<evidence type="ECO:0000313" key="3">
    <source>
        <dbReference type="Proteomes" id="UP001328107"/>
    </source>
</evidence>
<comment type="caution">
    <text evidence="2">The sequence shown here is derived from an EMBL/GenBank/DDBJ whole genome shotgun (WGS) entry which is preliminary data.</text>
</comment>
<evidence type="ECO:0000313" key="2">
    <source>
        <dbReference type="EMBL" id="GMR55840.1"/>
    </source>
</evidence>
<feature type="non-terminal residue" evidence="2">
    <location>
        <position position="104"/>
    </location>
</feature>
<evidence type="ECO:0000256" key="1">
    <source>
        <dbReference type="SAM" id="Phobius"/>
    </source>
</evidence>
<accession>A0AAN5D509</accession>
<gene>
    <name evidence="2" type="ORF">PMAYCL1PPCAC_26036</name>
</gene>
<organism evidence="2 3">
    <name type="scientific">Pristionchus mayeri</name>
    <dbReference type="NCBI Taxonomy" id="1317129"/>
    <lineage>
        <taxon>Eukaryota</taxon>
        <taxon>Metazoa</taxon>
        <taxon>Ecdysozoa</taxon>
        <taxon>Nematoda</taxon>
        <taxon>Chromadorea</taxon>
        <taxon>Rhabditida</taxon>
        <taxon>Rhabditina</taxon>
        <taxon>Diplogasteromorpha</taxon>
        <taxon>Diplogasteroidea</taxon>
        <taxon>Neodiplogasteridae</taxon>
        <taxon>Pristionchus</taxon>
    </lineage>
</organism>
<name>A0AAN5D509_9BILA</name>
<feature type="non-terminal residue" evidence="2">
    <location>
        <position position="1"/>
    </location>
</feature>
<dbReference type="EMBL" id="BTRK01000005">
    <property type="protein sequence ID" value="GMR55840.1"/>
    <property type="molecule type" value="Genomic_DNA"/>
</dbReference>
<keyword evidence="1" id="KW-0472">Membrane</keyword>
<dbReference type="Proteomes" id="UP001328107">
    <property type="component" value="Unassembled WGS sequence"/>
</dbReference>
<proteinExistence type="predicted"/>
<sequence>LQEMRKCSLSFWDQCGGSTTPVSAPIGNSLLLIMIAMLAELVIEVRKGNPFQAKFNFRYQRLAVRSLIIQGALPSLMYAIPAAGIVFLQLTPSIYDVGDSFNRF</sequence>
<feature type="transmembrane region" description="Helical" evidence="1">
    <location>
        <begin position="67"/>
        <end position="90"/>
    </location>
</feature>
<protein>
    <recommendedName>
        <fullName evidence="4">G protein-coupled receptor</fullName>
    </recommendedName>
</protein>
<feature type="transmembrane region" description="Helical" evidence="1">
    <location>
        <begin position="26"/>
        <end position="46"/>
    </location>
</feature>
<keyword evidence="1" id="KW-0812">Transmembrane</keyword>
<reference evidence="3" key="1">
    <citation type="submission" date="2022-10" db="EMBL/GenBank/DDBJ databases">
        <title>Genome assembly of Pristionchus species.</title>
        <authorList>
            <person name="Yoshida K."/>
            <person name="Sommer R.J."/>
        </authorList>
    </citation>
    <scope>NUCLEOTIDE SEQUENCE [LARGE SCALE GENOMIC DNA]</scope>
    <source>
        <strain evidence="3">RS5460</strain>
    </source>
</reference>
<keyword evidence="3" id="KW-1185">Reference proteome</keyword>
<evidence type="ECO:0008006" key="4">
    <source>
        <dbReference type="Google" id="ProtNLM"/>
    </source>
</evidence>
<dbReference type="AlphaFoldDB" id="A0AAN5D509"/>
<keyword evidence="1" id="KW-1133">Transmembrane helix</keyword>